<evidence type="ECO:0000313" key="2">
    <source>
        <dbReference type="Proteomes" id="UP000557717"/>
    </source>
</evidence>
<name>A0A840V0G5_9BACT</name>
<dbReference type="AlphaFoldDB" id="A0A840V0G5"/>
<sequence>MAHFTTVHESCESPTFGSLTAGRSRLRKAADPLSEEEDGEKWRCLLGGRKELLSEVLAALGIVLVEDKTERLEFKTR</sequence>
<comment type="caution">
    <text evidence="1">The sequence shown here is derived from an EMBL/GenBank/DDBJ whole genome shotgun (WGS) entry which is preliminary data.</text>
</comment>
<proteinExistence type="predicted"/>
<dbReference type="Proteomes" id="UP000557717">
    <property type="component" value="Unassembled WGS sequence"/>
</dbReference>
<gene>
    <name evidence="1" type="ORF">HNR46_001729</name>
</gene>
<organism evidence="1 2">
    <name type="scientific">Haloferula luteola</name>
    <dbReference type="NCBI Taxonomy" id="595692"/>
    <lineage>
        <taxon>Bacteria</taxon>
        <taxon>Pseudomonadati</taxon>
        <taxon>Verrucomicrobiota</taxon>
        <taxon>Verrucomicrobiia</taxon>
        <taxon>Verrucomicrobiales</taxon>
        <taxon>Verrucomicrobiaceae</taxon>
        <taxon>Haloferula</taxon>
    </lineage>
</organism>
<evidence type="ECO:0000313" key="1">
    <source>
        <dbReference type="EMBL" id="MBB5351492.1"/>
    </source>
</evidence>
<dbReference type="EMBL" id="JACHFD010000007">
    <property type="protein sequence ID" value="MBB5351492.1"/>
    <property type="molecule type" value="Genomic_DNA"/>
</dbReference>
<accession>A0A840V0G5</accession>
<keyword evidence="2" id="KW-1185">Reference proteome</keyword>
<protein>
    <submittedName>
        <fullName evidence="1">Uncharacterized protein</fullName>
    </submittedName>
</protein>
<reference evidence="1 2" key="1">
    <citation type="submission" date="2020-08" db="EMBL/GenBank/DDBJ databases">
        <title>Genomic Encyclopedia of Type Strains, Phase IV (KMG-IV): sequencing the most valuable type-strain genomes for metagenomic binning, comparative biology and taxonomic classification.</title>
        <authorList>
            <person name="Goeker M."/>
        </authorList>
    </citation>
    <scope>NUCLEOTIDE SEQUENCE [LARGE SCALE GENOMIC DNA]</scope>
    <source>
        <strain evidence="1 2">YC6886</strain>
    </source>
</reference>